<gene>
    <name evidence="1" type="ORF">GCM10010334_55180</name>
</gene>
<evidence type="ECO:0000313" key="2">
    <source>
        <dbReference type="Proteomes" id="UP000638353"/>
    </source>
</evidence>
<protein>
    <submittedName>
        <fullName evidence="1">Uncharacterized protein</fullName>
    </submittedName>
</protein>
<evidence type="ECO:0000313" key="1">
    <source>
        <dbReference type="EMBL" id="GHD05119.1"/>
    </source>
</evidence>
<dbReference type="RefSeq" id="WP_229898257.1">
    <property type="nucleotide sequence ID" value="NZ_BMVC01000012.1"/>
</dbReference>
<proteinExistence type="predicted"/>
<comment type="caution">
    <text evidence="1">The sequence shown here is derived from an EMBL/GenBank/DDBJ whole genome shotgun (WGS) entry which is preliminary data.</text>
</comment>
<name>A0A918X286_9ACTN</name>
<dbReference type="EMBL" id="BMVC01000012">
    <property type="protein sequence ID" value="GHD05119.1"/>
    <property type="molecule type" value="Genomic_DNA"/>
</dbReference>
<reference evidence="1" key="2">
    <citation type="submission" date="2020-09" db="EMBL/GenBank/DDBJ databases">
        <authorList>
            <person name="Sun Q."/>
            <person name="Ohkuma M."/>
        </authorList>
    </citation>
    <scope>NUCLEOTIDE SEQUENCE</scope>
    <source>
        <strain evidence="1">JCM 4637</strain>
    </source>
</reference>
<accession>A0A918X286</accession>
<sequence length="146" mass="15724">MAWDEWERIKGEVAGPGSGGMRLNSAPGGGREKDLVYDPAALAAIGAQAFRLCQRVGKEGRGPIAATEAAARDLTGQEFALGGALRRVQERWGQQVRSLADACGHISNGLDSAHKIHRSDEHHVVRTISGIAQLDAAFDQQTERRR</sequence>
<organism evidence="1 2">
    <name type="scientific">Streptomyces finlayi</name>
    <dbReference type="NCBI Taxonomy" id="67296"/>
    <lineage>
        <taxon>Bacteria</taxon>
        <taxon>Bacillati</taxon>
        <taxon>Actinomycetota</taxon>
        <taxon>Actinomycetes</taxon>
        <taxon>Kitasatosporales</taxon>
        <taxon>Streptomycetaceae</taxon>
        <taxon>Streptomyces</taxon>
    </lineage>
</organism>
<reference evidence="1" key="1">
    <citation type="journal article" date="2014" name="Int. J. Syst. Evol. Microbiol.">
        <title>Complete genome sequence of Corynebacterium casei LMG S-19264T (=DSM 44701T), isolated from a smear-ripened cheese.</title>
        <authorList>
            <consortium name="US DOE Joint Genome Institute (JGI-PGF)"/>
            <person name="Walter F."/>
            <person name="Albersmeier A."/>
            <person name="Kalinowski J."/>
            <person name="Ruckert C."/>
        </authorList>
    </citation>
    <scope>NUCLEOTIDE SEQUENCE</scope>
    <source>
        <strain evidence="1">JCM 4637</strain>
    </source>
</reference>
<dbReference type="AlphaFoldDB" id="A0A918X286"/>
<dbReference type="Proteomes" id="UP000638353">
    <property type="component" value="Unassembled WGS sequence"/>
</dbReference>